<proteinExistence type="predicted"/>
<gene>
    <name evidence="2" type="ORF">chiPu_0030550</name>
</gene>
<accession>A0A401TU81</accession>
<feature type="compositionally biased region" description="Basic and acidic residues" evidence="1">
    <location>
        <begin position="93"/>
        <end position="123"/>
    </location>
</feature>
<evidence type="ECO:0000313" key="2">
    <source>
        <dbReference type="EMBL" id="GCC46204.1"/>
    </source>
</evidence>
<reference evidence="2 3" key="1">
    <citation type="journal article" date="2018" name="Nat. Ecol. Evol.">
        <title>Shark genomes provide insights into elasmobranch evolution and the origin of vertebrates.</title>
        <authorList>
            <person name="Hara Y"/>
            <person name="Yamaguchi K"/>
            <person name="Onimaru K"/>
            <person name="Kadota M"/>
            <person name="Koyanagi M"/>
            <person name="Keeley SD"/>
            <person name="Tatsumi K"/>
            <person name="Tanaka K"/>
            <person name="Motone F"/>
            <person name="Kageyama Y"/>
            <person name="Nozu R"/>
            <person name="Adachi N"/>
            <person name="Nishimura O"/>
            <person name="Nakagawa R"/>
            <person name="Tanegashima C"/>
            <person name="Kiyatake I"/>
            <person name="Matsumoto R"/>
            <person name="Murakumo K"/>
            <person name="Nishida K"/>
            <person name="Terakita A"/>
            <person name="Kuratani S"/>
            <person name="Sato K"/>
            <person name="Hyodo S Kuraku.S."/>
        </authorList>
    </citation>
    <scope>NUCLEOTIDE SEQUENCE [LARGE SCALE GENOMIC DNA]</scope>
</reference>
<dbReference type="EMBL" id="BEZZ01186412">
    <property type="protein sequence ID" value="GCC46204.1"/>
    <property type="molecule type" value="Genomic_DNA"/>
</dbReference>
<keyword evidence="3" id="KW-1185">Reference proteome</keyword>
<evidence type="ECO:0000313" key="3">
    <source>
        <dbReference type="Proteomes" id="UP000287033"/>
    </source>
</evidence>
<sequence>DAVFVERCGYRGEHRAGQTTERTRQGHGDGGGALRLDAAKGGGPRFLTRGAHCLAEHGFREHVPQNGAGQRQDEDDPEALARNVDVAYQHQRQKPEFRHERDFTPEGERGCPAQGERHADGQHHQRQRIGTARHRHIENAALHQPAGKRRTRYSEQERQRHRQFGGLRRAGKKNAAEHQEFAVGEIDQFGSIVHNGETKCRHAVNAADDEARDQDLQQGIHFTSRLCFGR</sequence>
<evidence type="ECO:0000256" key="1">
    <source>
        <dbReference type="SAM" id="MobiDB-lite"/>
    </source>
</evidence>
<name>A0A401TU81_CHIPU</name>
<comment type="caution">
    <text evidence="2">The sequence shown here is derived from an EMBL/GenBank/DDBJ whole genome shotgun (WGS) entry which is preliminary data.</text>
</comment>
<protein>
    <submittedName>
        <fullName evidence="2">Uncharacterized protein</fullName>
    </submittedName>
</protein>
<organism evidence="2 3">
    <name type="scientific">Chiloscyllium punctatum</name>
    <name type="common">Brownbanded bambooshark</name>
    <name type="synonym">Hemiscyllium punctatum</name>
    <dbReference type="NCBI Taxonomy" id="137246"/>
    <lineage>
        <taxon>Eukaryota</taxon>
        <taxon>Metazoa</taxon>
        <taxon>Chordata</taxon>
        <taxon>Craniata</taxon>
        <taxon>Vertebrata</taxon>
        <taxon>Chondrichthyes</taxon>
        <taxon>Elasmobranchii</taxon>
        <taxon>Galeomorphii</taxon>
        <taxon>Galeoidea</taxon>
        <taxon>Orectolobiformes</taxon>
        <taxon>Hemiscylliidae</taxon>
        <taxon>Chiloscyllium</taxon>
    </lineage>
</organism>
<dbReference type="Proteomes" id="UP000287033">
    <property type="component" value="Unassembled WGS sequence"/>
</dbReference>
<feature type="region of interest" description="Disordered" evidence="1">
    <location>
        <begin position="91"/>
        <end position="124"/>
    </location>
</feature>
<feature type="region of interest" description="Disordered" evidence="1">
    <location>
        <begin position="8"/>
        <end position="33"/>
    </location>
</feature>
<dbReference type="AlphaFoldDB" id="A0A401TU81"/>
<feature type="compositionally biased region" description="Basic and acidic residues" evidence="1">
    <location>
        <begin position="8"/>
        <end position="27"/>
    </location>
</feature>
<feature type="non-terminal residue" evidence="2">
    <location>
        <position position="1"/>
    </location>
</feature>